<dbReference type="PROSITE" id="PS50011">
    <property type="entry name" value="PROTEIN_KINASE_DOM"/>
    <property type="match status" value="1"/>
</dbReference>
<dbReference type="GO" id="GO:0005524">
    <property type="term" value="F:ATP binding"/>
    <property type="evidence" value="ECO:0007669"/>
    <property type="project" value="UniProtKB-KW"/>
</dbReference>
<sequence length="444" mass="50021">MSWRANPTRIHSNVKPVLRWKVYPLPIRAYRRVSLFDRQMAWSRRCSSQWTSNPTVFPTFDLRLLDPSLKYEELATRGDVSKEICTYSVEEGDVLNDRYHILHQIGCGPTSTVWFAVDMLDPRMVVLKIYVVDYMLNTYGRIHPPKLYNQLECPLYEVSDRFTMKGPQGSHICVVHEAPSMDPEQVHAGDHHDLGLIRSTMKQMLIMLDFLHTDCYLTARISPNDPPDGQSANSVAGIDPNKHLDANTDRARVAGPSNGQPITPIILPGDGVPLTFHFPDEDKSDIAENHSRSPEEILKSKVTYKTDIWAIGMTAWRSTNFQEMINGRNSNGAFDDRVHVAELVALLGPPPAAFRENVRLGSMFWDGEGNWTGQAPIPNRSLESLTSSDGASEEAEGFLKWIKNALQWDPDDRPTALGLLRHDWMSQTTKPVKGEDTEVSIEGG</sequence>
<evidence type="ECO:0000313" key="10">
    <source>
        <dbReference type="EMBL" id="KAJ5146519.1"/>
    </source>
</evidence>
<evidence type="ECO:0000313" key="11">
    <source>
        <dbReference type="Proteomes" id="UP001149079"/>
    </source>
</evidence>
<evidence type="ECO:0000259" key="9">
    <source>
        <dbReference type="PROSITE" id="PS50011"/>
    </source>
</evidence>
<dbReference type="InterPro" id="IPR051334">
    <property type="entry name" value="SRPK"/>
</dbReference>
<dbReference type="SMART" id="SM00220">
    <property type="entry name" value="S_TKc"/>
    <property type="match status" value="1"/>
</dbReference>
<keyword evidence="11" id="KW-1185">Reference proteome</keyword>
<dbReference type="InterPro" id="IPR000719">
    <property type="entry name" value="Prot_kinase_dom"/>
</dbReference>
<evidence type="ECO:0000256" key="1">
    <source>
        <dbReference type="ARBA" id="ARBA00012513"/>
    </source>
</evidence>
<dbReference type="GO" id="GO:0050684">
    <property type="term" value="P:regulation of mRNA processing"/>
    <property type="evidence" value="ECO:0007669"/>
    <property type="project" value="TreeGrafter"/>
</dbReference>
<dbReference type="EMBL" id="JAPQKL010000001">
    <property type="protein sequence ID" value="KAJ5146519.1"/>
    <property type="molecule type" value="Genomic_DNA"/>
</dbReference>
<reference evidence="10" key="1">
    <citation type="submission" date="2022-11" db="EMBL/GenBank/DDBJ databases">
        <authorList>
            <person name="Petersen C."/>
        </authorList>
    </citation>
    <scope>NUCLEOTIDE SEQUENCE</scope>
    <source>
        <strain evidence="10">IBT 22155</strain>
    </source>
</reference>
<dbReference type="GO" id="GO:0004674">
    <property type="term" value="F:protein serine/threonine kinase activity"/>
    <property type="evidence" value="ECO:0007669"/>
    <property type="project" value="UniProtKB-KW"/>
</dbReference>
<keyword evidence="5" id="KW-0418">Kinase</keyword>
<dbReference type="SUPFAM" id="SSF56112">
    <property type="entry name" value="Protein kinase-like (PK-like)"/>
    <property type="match status" value="1"/>
</dbReference>
<dbReference type="AlphaFoldDB" id="A0A9W9HG61"/>
<accession>A0A9W9HG61</accession>
<dbReference type="PANTHER" id="PTHR47634">
    <property type="entry name" value="PROTEIN KINASE DOMAIN-CONTAINING PROTEIN-RELATED"/>
    <property type="match status" value="1"/>
</dbReference>
<evidence type="ECO:0000256" key="3">
    <source>
        <dbReference type="ARBA" id="ARBA00022679"/>
    </source>
</evidence>
<keyword evidence="4" id="KW-0547">Nucleotide-binding</keyword>
<proteinExistence type="predicted"/>
<dbReference type="GeneID" id="81400997"/>
<dbReference type="GO" id="GO:0000245">
    <property type="term" value="P:spliceosomal complex assembly"/>
    <property type="evidence" value="ECO:0007669"/>
    <property type="project" value="TreeGrafter"/>
</dbReference>
<keyword evidence="6" id="KW-0067">ATP-binding</keyword>
<dbReference type="RefSeq" id="XP_056526993.1">
    <property type="nucleotide sequence ID" value="XM_056661827.1"/>
</dbReference>
<comment type="caution">
    <text evidence="10">The sequence shown here is derived from an EMBL/GenBank/DDBJ whole genome shotgun (WGS) entry which is preliminary data.</text>
</comment>
<dbReference type="InterPro" id="IPR011009">
    <property type="entry name" value="Kinase-like_dom_sf"/>
</dbReference>
<dbReference type="Gene3D" id="1.10.510.10">
    <property type="entry name" value="Transferase(Phosphotransferase) domain 1"/>
    <property type="match status" value="1"/>
</dbReference>
<reference evidence="10" key="2">
    <citation type="journal article" date="2023" name="IMA Fungus">
        <title>Comparative genomic study of the Penicillium genus elucidates a diverse pangenome and 15 lateral gene transfer events.</title>
        <authorList>
            <person name="Petersen C."/>
            <person name="Sorensen T."/>
            <person name="Nielsen M.R."/>
            <person name="Sondergaard T.E."/>
            <person name="Sorensen J.L."/>
            <person name="Fitzpatrick D.A."/>
            <person name="Frisvad J.C."/>
            <person name="Nielsen K.L."/>
        </authorList>
    </citation>
    <scope>NUCLEOTIDE SEQUENCE</scope>
    <source>
        <strain evidence="10">IBT 22155</strain>
    </source>
</reference>
<dbReference type="Gene3D" id="3.30.200.20">
    <property type="entry name" value="Phosphorylase Kinase, domain 1"/>
    <property type="match status" value="1"/>
</dbReference>
<keyword evidence="3" id="KW-0808">Transferase</keyword>
<dbReference type="EC" id="2.7.11.1" evidence="1"/>
<dbReference type="PANTHER" id="PTHR47634:SF9">
    <property type="entry name" value="PROTEIN KINASE DOMAIN-CONTAINING PROTEIN-RELATED"/>
    <property type="match status" value="1"/>
</dbReference>
<evidence type="ECO:0000256" key="8">
    <source>
        <dbReference type="ARBA" id="ARBA00048679"/>
    </source>
</evidence>
<protein>
    <recommendedName>
        <fullName evidence="1">non-specific serine/threonine protein kinase</fullName>
        <ecNumber evidence="1">2.7.11.1</ecNumber>
    </recommendedName>
</protein>
<comment type="catalytic activity">
    <reaction evidence="8">
        <text>L-seryl-[protein] + ATP = O-phospho-L-seryl-[protein] + ADP + H(+)</text>
        <dbReference type="Rhea" id="RHEA:17989"/>
        <dbReference type="Rhea" id="RHEA-COMP:9863"/>
        <dbReference type="Rhea" id="RHEA-COMP:11604"/>
        <dbReference type="ChEBI" id="CHEBI:15378"/>
        <dbReference type="ChEBI" id="CHEBI:29999"/>
        <dbReference type="ChEBI" id="CHEBI:30616"/>
        <dbReference type="ChEBI" id="CHEBI:83421"/>
        <dbReference type="ChEBI" id="CHEBI:456216"/>
        <dbReference type="EC" id="2.7.11.1"/>
    </reaction>
</comment>
<keyword evidence="2" id="KW-0723">Serine/threonine-protein kinase</keyword>
<dbReference type="Proteomes" id="UP001149079">
    <property type="component" value="Unassembled WGS sequence"/>
</dbReference>
<feature type="domain" description="Protein kinase" evidence="9">
    <location>
        <begin position="99"/>
        <end position="425"/>
    </location>
</feature>
<name>A0A9W9HG61_9EURO</name>
<evidence type="ECO:0000256" key="5">
    <source>
        <dbReference type="ARBA" id="ARBA00022777"/>
    </source>
</evidence>
<evidence type="ECO:0000256" key="2">
    <source>
        <dbReference type="ARBA" id="ARBA00022527"/>
    </source>
</evidence>
<dbReference type="OrthoDB" id="5979581at2759"/>
<gene>
    <name evidence="10" type="ORF">N7515_001083</name>
</gene>
<comment type="catalytic activity">
    <reaction evidence="7">
        <text>L-threonyl-[protein] + ATP = O-phospho-L-threonyl-[protein] + ADP + H(+)</text>
        <dbReference type="Rhea" id="RHEA:46608"/>
        <dbReference type="Rhea" id="RHEA-COMP:11060"/>
        <dbReference type="Rhea" id="RHEA-COMP:11605"/>
        <dbReference type="ChEBI" id="CHEBI:15378"/>
        <dbReference type="ChEBI" id="CHEBI:30013"/>
        <dbReference type="ChEBI" id="CHEBI:30616"/>
        <dbReference type="ChEBI" id="CHEBI:61977"/>
        <dbReference type="ChEBI" id="CHEBI:456216"/>
        <dbReference type="EC" id="2.7.11.1"/>
    </reaction>
</comment>
<evidence type="ECO:0000256" key="7">
    <source>
        <dbReference type="ARBA" id="ARBA00047899"/>
    </source>
</evidence>
<organism evidence="10 11">
    <name type="scientific">Penicillium bovifimosum</name>
    <dbReference type="NCBI Taxonomy" id="126998"/>
    <lineage>
        <taxon>Eukaryota</taxon>
        <taxon>Fungi</taxon>
        <taxon>Dikarya</taxon>
        <taxon>Ascomycota</taxon>
        <taxon>Pezizomycotina</taxon>
        <taxon>Eurotiomycetes</taxon>
        <taxon>Eurotiomycetidae</taxon>
        <taxon>Eurotiales</taxon>
        <taxon>Aspergillaceae</taxon>
        <taxon>Penicillium</taxon>
    </lineage>
</organism>
<evidence type="ECO:0000256" key="6">
    <source>
        <dbReference type="ARBA" id="ARBA00022840"/>
    </source>
</evidence>
<evidence type="ECO:0000256" key="4">
    <source>
        <dbReference type="ARBA" id="ARBA00022741"/>
    </source>
</evidence>